<name>A0ACC7P6U0_9BACL</name>
<protein>
    <submittedName>
        <fullName evidence="1">Uncharacterized protein</fullName>
    </submittedName>
</protein>
<accession>A0ACC7P6U0</accession>
<keyword evidence="2" id="KW-1185">Reference proteome</keyword>
<gene>
    <name evidence="1" type="ORF">ACI1P1_27585</name>
</gene>
<evidence type="ECO:0000313" key="2">
    <source>
        <dbReference type="Proteomes" id="UP001631969"/>
    </source>
</evidence>
<comment type="caution">
    <text evidence="1">The sequence shown here is derived from an EMBL/GenBank/DDBJ whole genome shotgun (WGS) entry which is preliminary data.</text>
</comment>
<reference evidence="1" key="1">
    <citation type="submission" date="2024-12" db="EMBL/GenBank/DDBJ databases">
        <authorList>
            <person name="Wu N."/>
        </authorList>
    </citation>
    <scope>NUCLEOTIDE SEQUENCE</scope>
    <source>
        <strain evidence="1">P15</strain>
    </source>
</reference>
<sequence>MRKFAIGLMSGIILSFATGALAASSEVKAILFPSTVHIHQDNQTKELAGVGTILNYNDSIYIPLRSFAENTGSTVMYTHPDSGSDALPQVDIYAPRLTWKSIWVTKGNMPTSPLTLRLGTVNEGDASNGQAVGIYAELFNTKEDTLLISKAEAEVKIERVGGEGSPELVWTGNLHSPGAASPGEWIPGSNDKMVWGIQSPILYWDKKDKDGNAVSPGQYQVTITNPVNVAYSAVFSAQEGGGNQVIQPDLSNSTMIYIP</sequence>
<proteinExistence type="predicted"/>
<dbReference type="EMBL" id="JBJURJ010000025">
    <property type="protein sequence ID" value="MFM9332066.1"/>
    <property type="molecule type" value="Genomic_DNA"/>
</dbReference>
<organism evidence="1 2">
    <name type="scientific">Paenibacillus mesotrionivorans</name>
    <dbReference type="NCBI Taxonomy" id="3160968"/>
    <lineage>
        <taxon>Bacteria</taxon>
        <taxon>Bacillati</taxon>
        <taxon>Bacillota</taxon>
        <taxon>Bacilli</taxon>
        <taxon>Bacillales</taxon>
        <taxon>Paenibacillaceae</taxon>
        <taxon>Paenibacillus</taxon>
    </lineage>
</organism>
<dbReference type="Proteomes" id="UP001631969">
    <property type="component" value="Unassembled WGS sequence"/>
</dbReference>
<evidence type="ECO:0000313" key="1">
    <source>
        <dbReference type="EMBL" id="MFM9332066.1"/>
    </source>
</evidence>